<keyword evidence="4" id="KW-0472">Membrane</keyword>
<organism evidence="10 11">
    <name type="scientific">Saguinus oedipus</name>
    <name type="common">Cotton-top tamarin</name>
    <name type="synonym">Oedipomidas oedipus</name>
    <dbReference type="NCBI Taxonomy" id="9490"/>
    <lineage>
        <taxon>Eukaryota</taxon>
        <taxon>Metazoa</taxon>
        <taxon>Chordata</taxon>
        <taxon>Craniata</taxon>
        <taxon>Vertebrata</taxon>
        <taxon>Euteleostomi</taxon>
        <taxon>Mammalia</taxon>
        <taxon>Eutheria</taxon>
        <taxon>Euarchontoglires</taxon>
        <taxon>Primates</taxon>
        <taxon>Haplorrhini</taxon>
        <taxon>Platyrrhini</taxon>
        <taxon>Cebidae</taxon>
        <taxon>Callitrichinae</taxon>
        <taxon>Saguinus</taxon>
    </lineage>
</organism>
<dbReference type="PANTHER" id="PTHR46806:SF2">
    <property type="entry name" value="NEUROPILIN-2"/>
    <property type="match status" value="1"/>
</dbReference>
<evidence type="ECO:0000256" key="7">
    <source>
        <dbReference type="SAM" id="MobiDB-lite"/>
    </source>
</evidence>
<dbReference type="Gene3D" id="2.60.120.260">
    <property type="entry name" value="Galactose-binding domain-like"/>
    <property type="match status" value="1"/>
</dbReference>
<accession>A0ABQ9VI72</accession>
<dbReference type="InterPro" id="IPR050633">
    <property type="entry name" value="Neuropilin_MCO_CoagFactor"/>
</dbReference>
<evidence type="ECO:0000256" key="4">
    <source>
        <dbReference type="ARBA" id="ARBA00023136"/>
    </source>
</evidence>
<dbReference type="Pfam" id="PF00754">
    <property type="entry name" value="F5_F8_type_C"/>
    <property type="match status" value="1"/>
</dbReference>
<keyword evidence="3" id="KW-1133">Transmembrane helix</keyword>
<feature type="region of interest" description="Disordered" evidence="7">
    <location>
        <begin position="147"/>
        <end position="168"/>
    </location>
</feature>
<dbReference type="InterPro" id="IPR000421">
    <property type="entry name" value="FA58C"/>
</dbReference>
<keyword evidence="2" id="KW-0812">Transmembrane</keyword>
<evidence type="ECO:0000259" key="8">
    <source>
        <dbReference type="PROSITE" id="PS01180"/>
    </source>
</evidence>
<dbReference type="SMART" id="SM00231">
    <property type="entry name" value="FA58C"/>
    <property type="match status" value="1"/>
</dbReference>
<dbReference type="EMBL" id="JASSZA010000006">
    <property type="protein sequence ID" value="KAK2108594.1"/>
    <property type="molecule type" value="Genomic_DNA"/>
</dbReference>
<evidence type="ECO:0000313" key="11">
    <source>
        <dbReference type="Proteomes" id="UP001266305"/>
    </source>
</evidence>
<evidence type="ECO:0000256" key="3">
    <source>
        <dbReference type="ARBA" id="ARBA00022989"/>
    </source>
</evidence>
<dbReference type="PROSITE" id="PS01285">
    <property type="entry name" value="FA58C_1"/>
    <property type="match status" value="1"/>
</dbReference>
<evidence type="ECO:0000256" key="5">
    <source>
        <dbReference type="ARBA" id="ARBA00023157"/>
    </source>
</evidence>
<dbReference type="SUPFAM" id="SSF49785">
    <property type="entry name" value="Galactose-binding domain-like"/>
    <property type="match status" value="1"/>
</dbReference>
<dbReference type="PROSITE" id="PS50022">
    <property type="entry name" value="FA58C_3"/>
    <property type="match status" value="1"/>
</dbReference>
<dbReference type="SUPFAM" id="SSF49854">
    <property type="entry name" value="Spermadhesin, CUB domain"/>
    <property type="match status" value="1"/>
</dbReference>
<dbReference type="PROSITE" id="PS01180">
    <property type="entry name" value="CUB"/>
    <property type="match status" value="1"/>
</dbReference>
<protein>
    <submittedName>
        <fullName evidence="10">NAP1- protein 2</fullName>
    </submittedName>
</protein>
<dbReference type="CDD" id="cd00041">
    <property type="entry name" value="CUB"/>
    <property type="match status" value="1"/>
</dbReference>
<keyword evidence="11" id="KW-1185">Reference proteome</keyword>
<dbReference type="PANTHER" id="PTHR46806">
    <property type="entry name" value="F5/8 TYPE C DOMAIN-CONTAINING PROTEIN"/>
    <property type="match status" value="1"/>
</dbReference>
<keyword evidence="5" id="KW-1015">Disulfide bond</keyword>
<comment type="caution">
    <text evidence="10">The sequence shown here is derived from an EMBL/GenBank/DDBJ whole genome shotgun (WGS) entry which is preliminary data.</text>
</comment>
<feature type="domain" description="CUB" evidence="8">
    <location>
        <begin position="1"/>
        <end position="83"/>
    </location>
</feature>
<dbReference type="InterPro" id="IPR000859">
    <property type="entry name" value="CUB_dom"/>
</dbReference>
<gene>
    <name evidence="10" type="primary">NRP2_2</name>
    <name evidence="10" type="ORF">P7K49_013759</name>
</gene>
<sequence length="234" mass="26523">MEIILQFLLFDLEHDPLQVGEGDCKYDWLDIWDGIPHVGPLIGKYCGAKIPSELRSSTGILSLTFHTDMAVARDGFSARYYLVHQEPLERMLAHLRHMDTHIFISAHGIHGRTAMQLTAQGQNFQCNVPLGMESGRIANEQISASSTYSDGRWTPQQSRLHGNDNGWTPNLDSNKEYLQVDLRFLTMLTAIATQGAISRETKNGYYVKSYKLEVSTNGEDWMVYRHGKNHKVNP</sequence>
<dbReference type="InterPro" id="IPR035914">
    <property type="entry name" value="Sperma_CUB_dom_sf"/>
</dbReference>
<dbReference type="InterPro" id="IPR008979">
    <property type="entry name" value="Galactose-bd-like_sf"/>
</dbReference>
<evidence type="ECO:0000256" key="6">
    <source>
        <dbReference type="PROSITE-ProRule" id="PRU00059"/>
    </source>
</evidence>
<proteinExistence type="predicted"/>
<evidence type="ECO:0000256" key="1">
    <source>
        <dbReference type="ARBA" id="ARBA00004479"/>
    </source>
</evidence>
<dbReference type="Gene3D" id="2.60.120.290">
    <property type="entry name" value="Spermadhesin, CUB domain"/>
    <property type="match status" value="1"/>
</dbReference>
<evidence type="ECO:0000259" key="9">
    <source>
        <dbReference type="PROSITE" id="PS50022"/>
    </source>
</evidence>
<dbReference type="Proteomes" id="UP001266305">
    <property type="component" value="Unassembled WGS sequence"/>
</dbReference>
<dbReference type="SMART" id="SM00042">
    <property type="entry name" value="CUB"/>
    <property type="match status" value="1"/>
</dbReference>
<comment type="subcellular location">
    <subcellularLocation>
        <location evidence="1">Membrane</location>
        <topology evidence="1">Single-pass type I membrane protein</topology>
    </subcellularLocation>
</comment>
<dbReference type="CDD" id="cd00057">
    <property type="entry name" value="FA58C"/>
    <property type="match status" value="1"/>
</dbReference>
<reference evidence="10 11" key="1">
    <citation type="submission" date="2023-05" db="EMBL/GenBank/DDBJ databases">
        <title>B98-5 Cell Line De Novo Hybrid Assembly: An Optical Mapping Approach.</title>
        <authorList>
            <person name="Kananen K."/>
            <person name="Auerbach J.A."/>
            <person name="Kautto E."/>
            <person name="Blachly J.S."/>
        </authorList>
    </citation>
    <scope>NUCLEOTIDE SEQUENCE [LARGE SCALE GENOMIC DNA]</scope>
    <source>
        <strain evidence="10">B95-8</strain>
        <tissue evidence="10">Cell line</tissue>
    </source>
</reference>
<name>A0ABQ9VI72_SAGOE</name>
<evidence type="ECO:0000256" key="2">
    <source>
        <dbReference type="ARBA" id="ARBA00022692"/>
    </source>
</evidence>
<feature type="domain" description="F5/8 type C" evidence="9">
    <location>
        <begin position="126"/>
        <end position="234"/>
    </location>
</feature>
<evidence type="ECO:0000313" key="10">
    <source>
        <dbReference type="EMBL" id="KAK2108594.1"/>
    </source>
</evidence>
<dbReference type="Pfam" id="PF00431">
    <property type="entry name" value="CUB"/>
    <property type="match status" value="1"/>
</dbReference>
<comment type="caution">
    <text evidence="6">Lacks conserved residue(s) required for the propagation of feature annotation.</text>
</comment>